<sequence>MKHWSLSKKKMLRNSSILECPFKESPNNTPSMVLPAMINVLTTLRKAGLHKKIKVSSTHSLGILSQSFPPSAKVFDNNHAFLLKPVLGFLVENQSPFMVDIYPYYAYRDSPNNVSLDYALFESSSEAIDPNIGWPSEGSPKKTTATPDNAYNTNLIRHVINDIDTPAKPGKKLDGHIFSLFNENRKPGLGSKRNWGLFYPDQTSVYNLDMTEKGVVTMTTEANVSSSNGTWCIALSTASKMDL</sequence>
<evidence type="ECO:0000313" key="7">
    <source>
        <dbReference type="EMBL" id="CCB57965.1"/>
    </source>
</evidence>
<organism evidence="7 8">
    <name type="scientific">Vitis vinifera</name>
    <name type="common">Grape</name>
    <dbReference type="NCBI Taxonomy" id="29760"/>
    <lineage>
        <taxon>Eukaryota</taxon>
        <taxon>Viridiplantae</taxon>
        <taxon>Streptophyta</taxon>
        <taxon>Embryophyta</taxon>
        <taxon>Tracheophyta</taxon>
        <taxon>Spermatophyta</taxon>
        <taxon>Magnoliopsida</taxon>
        <taxon>eudicotyledons</taxon>
        <taxon>Gunneridae</taxon>
        <taxon>Pentapetalae</taxon>
        <taxon>rosids</taxon>
        <taxon>Vitales</taxon>
        <taxon>Vitaceae</taxon>
        <taxon>Viteae</taxon>
        <taxon>Vitis</taxon>
    </lineage>
</organism>
<dbReference type="InterPro" id="IPR017853">
    <property type="entry name" value="GH"/>
</dbReference>
<reference evidence="8" key="1">
    <citation type="journal article" date="2007" name="Nature">
        <title>The grapevine genome sequence suggests ancestral hexaploidization in major angiosperm phyla.</title>
        <authorList>
            <consortium name="The French-Italian Public Consortium for Grapevine Genome Characterization."/>
            <person name="Jaillon O."/>
            <person name="Aury J.-M."/>
            <person name="Noel B."/>
            <person name="Policriti A."/>
            <person name="Clepet C."/>
            <person name="Casagrande A."/>
            <person name="Choisne N."/>
            <person name="Aubourg S."/>
            <person name="Vitulo N."/>
            <person name="Jubin C."/>
            <person name="Vezzi A."/>
            <person name="Legeai F."/>
            <person name="Hugueney P."/>
            <person name="Dasilva C."/>
            <person name="Horner D."/>
            <person name="Mica E."/>
            <person name="Jublot D."/>
            <person name="Poulain J."/>
            <person name="Bruyere C."/>
            <person name="Billault A."/>
            <person name="Segurens B."/>
            <person name="Gouyvenoux M."/>
            <person name="Ugarte E."/>
            <person name="Cattonaro F."/>
            <person name="Anthouard V."/>
            <person name="Vico V."/>
            <person name="Del Fabbro C."/>
            <person name="Alaux M."/>
            <person name="Di Gaspero G."/>
            <person name="Dumas V."/>
            <person name="Felice N."/>
            <person name="Paillard S."/>
            <person name="Juman I."/>
            <person name="Moroldo M."/>
            <person name="Scalabrin S."/>
            <person name="Canaguier A."/>
            <person name="Le Clainche I."/>
            <person name="Malacrida G."/>
            <person name="Durand E."/>
            <person name="Pesole G."/>
            <person name="Laucou V."/>
            <person name="Chatelet P."/>
            <person name="Merdinoglu D."/>
            <person name="Delledonne M."/>
            <person name="Pezzotti M."/>
            <person name="Lecharny A."/>
            <person name="Scarpelli C."/>
            <person name="Artiguenave F."/>
            <person name="Pe M.E."/>
            <person name="Valle G."/>
            <person name="Morgante M."/>
            <person name="Caboche M."/>
            <person name="Adam-Blondon A.-F."/>
            <person name="Weissenbach J."/>
            <person name="Quetier F."/>
            <person name="Wincker P."/>
        </authorList>
    </citation>
    <scope>NUCLEOTIDE SEQUENCE [LARGE SCALE GENOMIC DNA]</scope>
    <source>
        <strain evidence="8">cv. Pinot noir / PN40024</strain>
    </source>
</reference>
<name>F6HTF5_VITVI</name>
<dbReference type="InParanoid" id="F6HTF5"/>
<keyword evidence="4" id="KW-0378">Hydrolase</keyword>
<evidence type="ECO:0000256" key="2">
    <source>
        <dbReference type="ARBA" id="ARBA00008773"/>
    </source>
</evidence>
<evidence type="ECO:0000256" key="6">
    <source>
        <dbReference type="RuleBase" id="RU004335"/>
    </source>
</evidence>
<keyword evidence="5" id="KW-0326">Glycosidase</keyword>
<dbReference type="HOGENOM" id="CLU_1144289_0_0_1"/>
<dbReference type="GO" id="GO:0042973">
    <property type="term" value="F:glucan endo-1,3-beta-D-glucosidase activity"/>
    <property type="evidence" value="ECO:0007669"/>
    <property type="project" value="UniProtKB-EC"/>
</dbReference>
<dbReference type="Gene3D" id="3.20.20.80">
    <property type="entry name" value="Glycosidases"/>
    <property type="match status" value="2"/>
</dbReference>
<dbReference type="GO" id="GO:0005975">
    <property type="term" value="P:carbohydrate metabolic process"/>
    <property type="evidence" value="ECO:0007669"/>
    <property type="project" value="InterPro"/>
</dbReference>
<dbReference type="PANTHER" id="PTHR32227">
    <property type="entry name" value="GLUCAN ENDO-1,3-BETA-GLUCOSIDASE BG1-RELATED-RELATED"/>
    <property type="match status" value="1"/>
</dbReference>
<evidence type="ECO:0000256" key="1">
    <source>
        <dbReference type="ARBA" id="ARBA00000382"/>
    </source>
</evidence>
<protein>
    <recommendedName>
        <fullName evidence="3">glucan endo-1,3-beta-D-glucosidase</fullName>
        <ecNumber evidence="3">3.2.1.39</ecNumber>
    </recommendedName>
</protein>
<dbReference type="Proteomes" id="UP000009183">
    <property type="component" value="Chromosome 3"/>
</dbReference>
<dbReference type="OrthoDB" id="941679at2759"/>
<dbReference type="EC" id="3.2.1.39" evidence="3"/>
<evidence type="ECO:0000313" key="8">
    <source>
        <dbReference type="Proteomes" id="UP000009183"/>
    </source>
</evidence>
<dbReference type="SMR" id="F6HTF5"/>
<dbReference type="eggNOG" id="ENOG502QQHU">
    <property type="taxonomic scope" value="Eukaryota"/>
</dbReference>
<dbReference type="AlphaFoldDB" id="F6HTF5"/>
<dbReference type="FunFam" id="3.20.20.80:FF:000506">
    <property type="entry name" value="Uncharacterized protein"/>
    <property type="match status" value="1"/>
</dbReference>
<evidence type="ECO:0000256" key="5">
    <source>
        <dbReference type="ARBA" id="ARBA00023295"/>
    </source>
</evidence>
<gene>
    <name evidence="7" type="ordered locus">VIT_03s0017g00070</name>
</gene>
<accession>F6HTF5</accession>
<proteinExistence type="inferred from homology"/>
<comment type="similarity">
    <text evidence="2 6">Belongs to the glycosyl hydrolase 17 family.</text>
</comment>
<dbReference type="PaxDb" id="29760-VIT_03s0017g00070.t01"/>
<dbReference type="EMBL" id="FN596248">
    <property type="protein sequence ID" value="CCB57965.1"/>
    <property type="molecule type" value="Genomic_DNA"/>
</dbReference>
<evidence type="ECO:0000256" key="4">
    <source>
        <dbReference type="ARBA" id="ARBA00022801"/>
    </source>
</evidence>
<dbReference type="SUPFAM" id="SSF51445">
    <property type="entry name" value="(Trans)glycosidases"/>
    <property type="match status" value="1"/>
</dbReference>
<evidence type="ECO:0000256" key="3">
    <source>
        <dbReference type="ARBA" id="ARBA00012780"/>
    </source>
</evidence>
<dbReference type="InterPro" id="IPR044965">
    <property type="entry name" value="Glyco_hydro_17_plant"/>
</dbReference>
<keyword evidence="8" id="KW-1185">Reference proteome</keyword>
<dbReference type="InterPro" id="IPR000490">
    <property type="entry name" value="Glyco_hydro_17"/>
</dbReference>
<dbReference type="Pfam" id="PF00332">
    <property type="entry name" value="Glyco_hydro_17"/>
    <property type="match status" value="2"/>
</dbReference>
<comment type="catalytic activity">
    <reaction evidence="1">
        <text>Hydrolysis of (1-&gt;3)-beta-D-glucosidic linkages in (1-&gt;3)-beta-D-glucans.</text>
        <dbReference type="EC" id="3.2.1.39"/>
    </reaction>
</comment>